<evidence type="ECO:0000313" key="1">
    <source>
        <dbReference type="EMBL" id="KAJ2773841.1"/>
    </source>
</evidence>
<accession>A0ACC1K5M3</accession>
<comment type="caution">
    <text evidence="1">The sequence shown here is derived from an EMBL/GenBank/DDBJ whole genome shotgun (WGS) entry which is preliminary data.</text>
</comment>
<proteinExistence type="predicted"/>
<protein>
    <submittedName>
        <fullName evidence="1">Uncharacterized protein</fullName>
    </submittedName>
</protein>
<organism evidence="1 2">
    <name type="scientific">Coemansia nantahalensis</name>
    <dbReference type="NCBI Taxonomy" id="2789366"/>
    <lineage>
        <taxon>Eukaryota</taxon>
        <taxon>Fungi</taxon>
        <taxon>Fungi incertae sedis</taxon>
        <taxon>Zoopagomycota</taxon>
        <taxon>Kickxellomycotina</taxon>
        <taxon>Kickxellomycetes</taxon>
        <taxon>Kickxellales</taxon>
        <taxon>Kickxellaceae</taxon>
        <taxon>Coemansia</taxon>
    </lineage>
</organism>
<gene>
    <name evidence="1" type="ORF">IWQ57_001106</name>
</gene>
<keyword evidence="2" id="KW-1185">Reference proteome</keyword>
<name>A0ACC1K5M3_9FUNG</name>
<reference evidence="1" key="1">
    <citation type="submission" date="2022-07" db="EMBL/GenBank/DDBJ databases">
        <title>Phylogenomic reconstructions and comparative analyses of Kickxellomycotina fungi.</title>
        <authorList>
            <person name="Reynolds N.K."/>
            <person name="Stajich J.E."/>
            <person name="Barry K."/>
            <person name="Grigoriev I.V."/>
            <person name="Crous P."/>
            <person name="Smith M.E."/>
        </authorList>
    </citation>
    <scope>NUCLEOTIDE SEQUENCE</scope>
    <source>
        <strain evidence="1">CBS 109366</strain>
    </source>
</reference>
<dbReference type="EMBL" id="JANBUJ010000170">
    <property type="protein sequence ID" value="KAJ2773841.1"/>
    <property type="molecule type" value="Genomic_DNA"/>
</dbReference>
<sequence length="507" mass="51847">MKPACILFGVLVAAAPASAAPGIVGAPLLEPLGRVADYLAARVGSGSAVQDGRDIPLARLGLSTGDRAATAADAYRSVLAAVADDRQAVAGGRTLDMAFGDVFTLSPVSIRYMAGLLGVLARLYPDDAGTFAPLFGVRDKDLVDAQTMAATAALMAAISTMDAAALGVLATATSSGPSGPVARDSLVAGGSLFALSDILTMEPRRVRQAAQFFGSIARLRAPELQEYLRDIGWQARGVAKTAADGSAVQPIPNLGLVFPLADPTLAEMAVAARSYAGAPTRETRNVRPEVVRYLADARAFFDVLLPPASPLALLAPGASPVITALTELVALSYMYPSESYWSLVWRYYQQLGMPGLSWVSTYPSHVIGDLASSLVGGYVSGVISSAVASVIGGDGPAPRSTPFATSTVPSATAAASNKTAGSQTPAAPTQSLVAPAAPTVTPAAPTQSLVATSPPFTLRGTVVLPPATPRKTLGATQDPNYSLSTGMSLQLTSQPEALVLTATPDTQ</sequence>
<evidence type="ECO:0000313" key="2">
    <source>
        <dbReference type="Proteomes" id="UP001140234"/>
    </source>
</evidence>
<dbReference type="Proteomes" id="UP001140234">
    <property type="component" value="Unassembled WGS sequence"/>
</dbReference>